<dbReference type="SUPFAM" id="SSF53335">
    <property type="entry name" value="S-adenosyl-L-methionine-dependent methyltransferases"/>
    <property type="match status" value="1"/>
</dbReference>
<reference evidence="2 3" key="1">
    <citation type="submission" date="2019-07" db="EMBL/GenBank/DDBJ databases">
        <title>Whole genome shotgun sequence of Enterococcus villorum NBRC 100699.</title>
        <authorList>
            <person name="Hosoyama A."/>
            <person name="Uohara A."/>
            <person name="Ohji S."/>
            <person name="Ichikawa N."/>
        </authorList>
    </citation>
    <scope>NUCLEOTIDE SEQUENCE [LARGE SCALE GENOMIC DNA]</scope>
    <source>
        <strain evidence="2 3">NBRC 100699</strain>
    </source>
</reference>
<proteinExistence type="predicted"/>
<dbReference type="AlphaFoldDB" id="A0A511J415"/>
<dbReference type="CDD" id="cd02440">
    <property type="entry name" value="AdoMet_MTases"/>
    <property type="match status" value="1"/>
</dbReference>
<dbReference type="PANTHER" id="PTHR43861">
    <property type="entry name" value="TRANS-ACONITATE 2-METHYLTRANSFERASE-RELATED"/>
    <property type="match status" value="1"/>
</dbReference>
<gene>
    <name evidence="2" type="ORF">EVI01_17800</name>
</gene>
<protein>
    <recommendedName>
        <fullName evidence="1">Methyltransferase domain-containing protein</fullName>
    </recommendedName>
</protein>
<dbReference type="InterPro" id="IPR025714">
    <property type="entry name" value="Methyltranfer_dom"/>
</dbReference>
<evidence type="ECO:0000313" key="2">
    <source>
        <dbReference type="EMBL" id="GEL92443.1"/>
    </source>
</evidence>
<organism evidence="2 3">
    <name type="scientific">Enterococcus villorum</name>
    <dbReference type="NCBI Taxonomy" id="112904"/>
    <lineage>
        <taxon>Bacteria</taxon>
        <taxon>Bacillati</taxon>
        <taxon>Bacillota</taxon>
        <taxon>Bacilli</taxon>
        <taxon>Lactobacillales</taxon>
        <taxon>Enterococcaceae</taxon>
        <taxon>Enterococcus</taxon>
    </lineage>
</organism>
<dbReference type="Pfam" id="PF13847">
    <property type="entry name" value="Methyltransf_31"/>
    <property type="match status" value="1"/>
</dbReference>
<dbReference type="RefSeq" id="WP_010752366.1">
    <property type="nucleotide sequence ID" value="NZ_BJWF01000023.1"/>
</dbReference>
<dbReference type="InterPro" id="IPR029063">
    <property type="entry name" value="SAM-dependent_MTases_sf"/>
</dbReference>
<evidence type="ECO:0000313" key="3">
    <source>
        <dbReference type="Proteomes" id="UP000321830"/>
    </source>
</evidence>
<sequence>MVEIYDHWWLKGENGDQEMEENHYLAWQNVIHLMDKKDIEKKKILDFGCNQGGFLRQLYDHIPYKNAYGIDLAKEAIEIAKQRAKMYPITYAVGSNPAVFDCLFDTVISTSVLYLIEDLPEHFRLIGHVLREGGVYYTSFSDQTKNPSATFMKEKIDRYGATKMQIKSLNEVVDGLVAQGFSVELIKEQQQPVYEVTSYKEFYLSVDDYLFSCDHSYLIKARKGGRK</sequence>
<dbReference type="Gene3D" id="3.40.50.150">
    <property type="entry name" value="Vaccinia Virus protein VP39"/>
    <property type="match status" value="1"/>
</dbReference>
<accession>A0A511J415</accession>
<name>A0A511J415_9ENTE</name>
<evidence type="ECO:0000259" key="1">
    <source>
        <dbReference type="Pfam" id="PF13847"/>
    </source>
</evidence>
<feature type="domain" description="Methyltransferase" evidence="1">
    <location>
        <begin position="41"/>
        <end position="151"/>
    </location>
</feature>
<dbReference type="EMBL" id="BJWF01000023">
    <property type="protein sequence ID" value="GEL92443.1"/>
    <property type="molecule type" value="Genomic_DNA"/>
</dbReference>
<dbReference type="Proteomes" id="UP000321830">
    <property type="component" value="Unassembled WGS sequence"/>
</dbReference>
<comment type="caution">
    <text evidence="2">The sequence shown here is derived from an EMBL/GenBank/DDBJ whole genome shotgun (WGS) entry which is preliminary data.</text>
</comment>